<dbReference type="AlphaFoldDB" id="A0A2Z4EUR7"/>
<dbReference type="GO" id="GO:0000422">
    <property type="term" value="P:autophagy of mitochondrion"/>
    <property type="evidence" value="ECO:0007669"/>
    <property type="project" value="TreeGrafter"/>
</dbReference>
<comment type="similarity">
    <text evidence="2">Belongs to the ATG3 family.</text>
</comment>
<dbReference type="InterPro" id="IPR007135">
    <property type="entry name" value="Atg3/Atg10"/>
</dbReference>
<proteinExistence type="evidence at transcript level"/>
<evidence type="ECO:0000256" key="5">
    <source>
        <dbReference type="ARBA" id="ARBA00022490"/>
    </source>
</evidence>
<comment type="subcellular location">
    <subcellularLocation>
        <location evidence="1">Cytoplasm</location>
    </subcellularLocation>
</comment>
<keyword evidence="8" id="KW-0072">Autophagy</keyword>
<dbReference type="GO" id="GO:0044804">
    <property type="term" value="P:nucleophagy"/>
    <property type="evidence" value="ECO:0007669"/>
    <property type="project" value="TreeGrafter"/>
</dbReference>
<sequence length="332" mass="38517">MSGIFTDIKNRALNVALNVADTFTPVLKESKFRETGFITPEEFVTAGDFLTGHCPTWQWATVTNPKACKDYLPADKQFLITKNVPCSKRCRHLMDTFKNTQEKIVEVESGEGGWVDTHYLDTNSSQFSTQAHEMMDDDKNKKKDDLKNIKDLERDEDNEDEDDDEEALDMDEYDHNIKEDDETTIFTTKTTKQVEKKIEAETEKGDQEEDIFIPTRTYDLNITYDNYYRTPRLWLSGYDENNKPLTIEQMYDDISEDHAKKTVTFETHPHIPGTLMASIHPCRHAEVMKKLISLMAESGKELEVHSYLMVFLKFVQSVIPTIEYDYTRNISI</sequence>
<dbReference type="Gene3D" id="3.30.1460.50">
    <property type="match status" value="1"/>
</dbReference>
<evidence type="ECO:0000313" key="10">
    <source>
        <dbReference type="EMBL" id="AWV66720.1"/>
    </source>
</evidence>
<dbReference type="Pfam" id="PF03987">
    <property type="entry name" value="Autophagy_act_C"/>
    <property type="match status" value="1"/>
</dbReference>
<evidence type="ECO:0000256" key="6">
    <source>
        <dbReference type="ARBA" id="ARBA00022786"/>
    </source>
</evidence>
<evidence type="ECO:0000256" key="7">
    <source>
        <dbReference type="ARBA" id="ARBA00022927"/>
    </source>
</evidence>
<dbReference type="PANTHER" id="PTHR12866:SF2">
    <property type="entry name" value="UBIQUITIN-LIKE-CONJUGATING ENZYME ATG3"/>
    <property type="match status" value="1"/>
</dbReference>
<dbReference type="GO" id="GO:0000045">
    <property type="term" value="P:autophagosome assembly"/>
    <property type="evidence" value="ECO:0007669"/>
    <property type="project" value="TreeGrafter"/>
</dbReference>
<dbReference type="FunFam" id="3.30.1460.50:FF:000003">
    <property type="entry name" value="Autophagy-related protein 3"/>
    <property type="match status" value="1"/>
</dbReference>
<dbReference type="PANTHER" id="PTHR12866">
    <property type="entry name" value="UBIQUITIN-LIKE-CONJUGATING ENZYME ATG3"/>
    <property type="match status" value="1"/>
</dbReference>
<dbReference type="EMBL" id="MH231913">
    <property type="protein sequence ID" value="AWV66720.1"/>
    <property type="molecule type" value="mRNA"/>
</dbReference>
<evidence type="ECO:0000256" key="3">
    <source>
        <dbReference type="ARBA" id="ARBA00017573"/>
    </source>
</evidence>
<dbReference type="GO" id="GO:0005829">
    <property type="term" value="C:cytosol"/>
    <property type="evidence" value="ECO:0007669"/>
    <property type="project" value="TreeGrafter"/>
</dbReference>
<evidence type="ECO:0000256" key="8">
    <source>
        <dbReference type="ARBA" id="ARBA00023006"/>
    </source>
</evidence>
<dbReference type="GO" id="GO:0015031">
    <property type="term" value="P:protein transport"/>
    <property type="evidence" value="ECO:0007669"/>
    <property type="project" value="UniProtKB-KW"/>
</dbReference>
<keyword evidence="6" id="KW-0833">Ubl conjugation pathway</keyword>
<evidence type="ECO:0000256" key="4">
    <source>
        <dbReference type="ARBA" id="ARBA00022448"/>
    </source>
</evidence>
<dbReference type="GO" id="GO:0061723">
    <property type="term" value="P:glycophagy"/>
    <property type="evidence" value="ECO:0007669"/>
    <property type="project" value="TreeGrafter"/>
</dbReference>
<evidence type="ECO:0000256" key="2">
    <source>
        <dbReference type="ARBA" id="ARBA00007683"/>
    </source>
</evidence>
<reference evidence="10" key="1">
    <citation type="journal article" date="2018" name="Aquat. Toxicol.">
        <title>Genome-wide identification of 99 autophagy-related (Atg) genes in the monogonont rotifer Brachionus spp. and transcriptional modulation in response to cadmium.</title>
        <authorList>
            <person name="Kang H.M."/>
            <person name="Lee J.S."/>
            <person name="Kim M.S."/>
            <person name="Lee Y.H."/>
            <person name="Jung J.H."/>
            <person name="Hagiwara A."/>
            <person name="Zhou B."/>
            <person name="Lee J.S."/>
            <person name="Jeong C.B."/>
        </authorList>
    </citation>
    <scope>NUCLEOTIDE SEQUENCE</scope>
</reference>
<dbReference type="GO" id="GO:0000407">
    <property type="term" value="C:phagophore assembly site"/>
    <property type="evidence" value="ECO:0007669"/>
    <property type="project" value="TreeGrafter"/>
</dbReference>
<evidence type="ECO:0000256" key="1">
    <source>
        <dbReference type="ARBA" id="ARBA00004496"/>
    </source>
</evidence>
<protein>
    <recommendedName>
        <fullName evidence="3">Ubiquitin-like-conjugating enzyme ATG3</fullName>
    </recommendedName>
    <alternativeName>
        <fullName evidence="9">Autophagy-related protein 3</fullName>
    </alternativeName>
</protein>
<keyword evidence="5" id="KW-0963">Cytoplasm</keyword>
<organism evidence="10">
    <name type="scientific">Brachionus calyciflorus</name>
    <dbReference type="NCBI Taxonomy" id="104777"/>
    <lineage>
        <taxon>Eukaryota</taxon>
        <taxon>Metazoa</taxon>
        <taxon>Spiralia</taxon>
        <taxon>Gnathifera</taxon>
        <taxon>Rotifera</taxon>
        <taxon>Eurotatoria</taxon>
        <taxon>Monogononta</taxon>
        <taxon>Pseudotrocha</taxon>
        <taxon>Ploima</taxon>
        <taxon>Brachionidae</taxon>
        <taxon>Brachionus</taxon>
    </lineage>
</organism>
<reference evidence="10" key="2">
    <citation type="submission" date="2018-04" db="EMBL/GenBank/DDBJ databases">
        <authorList>
            <person name="Go L.Y."/>
            <person name="Mitchell J.A."/>
        </authorList>
    </citation>
    <scope>NUCLEOTIDE SEQUENCE</scope>
</reference>
<evidence type="ECO:0000256" key="9">
    <source>
        <dbReference type="ARBA" id="ARBA00034553"/>
    </source>
</evidence>
<keyword evidence="7" id="KW-0653">Protein transport</keyword>
<accession>A0A2Z4EUR7</accession>
<dbReference type="GO" id="GO:0019776">
    <property type="term" value="F:Atg8-family ligase activity"/>
    <property type="evidence" value="ECO:0007669"/>
    <property type="project" value="TreeGrafter"/>
</dbReference>
<name>A0A2Z4EUR7_9BILA</name>
<keyword evidence="4" id="KW-0813">Transport</keyword>